<dbReference type="Pfam" id="PF14718">
    <property type="entry name" value="SLT_L"/>
    <property type="match status" value="1"/>
</dbReference>
<evidence type="ECO:0000313" key="7">
    <source>
        <dbReference type="Proteomes" id="UP000509597"/>
    </source>
</evidence>
<dbReference type="PROSITE" id="PS00922">
    <property type="entry name" value="TRANSGLYCOSYLASE"/>
    <property type="match status" value="1"/>
</dbReference>
<dbReference type="KEGG" id="chiz:HQ393_15870"/>
<dbReference type="Gene3D" id="1.10.1240.20">
    <property type="entry name" value="Lytic transglycosylase, superhelical linker domain"/>
    <property type="match status" value="1"/>
</dbReference>
<dbReference type="GO" id="GO:0008933">
    <property type="term" value="F:peptidoglycan lytic transglycosylase activity"/>
    <property type="evidence" value="ECO:0007669"/>
    <property type="project" value="InterPro"/>
</dbReference>
<gene>
    <name evidence="6" type="ORF">HQ393_15870</name>
</gene>
<keyword evidence="7" id="KW-1185">Reference proteome</keyword>
<dbReference type="Proteomes" id="UP000509597">
    <property type="component" value="Chromosome"/>
</dbReference>
<dbReference type="SUPFAM" id="SSF48435">
    <property type="entry name" value="Bacterial muramidases"/>
    <property type="match status" value="1"/>
</dbReference>
<evidence type="ECO:0000259" key="4">
    <source>
        <dbReference type="Pfam" id="PF01464"/>
    </source>
</evidence>
<name>A0A7H9BMI5_9NEIS</name>
<dbReference type="GO" id="GO:0042597">
    <property type="term" value="C:periplasmic space"/>
    <property type="evidence" value="ECO:0007669"/>
    <property type="project" value="InterPro"/>
</dbReference>
<dbReference type="PANTHER" id="PTHR37423:SF5">
    <property type="entry name" value="SOLUBLE LYTIC MUREIN TRANSGLYCOSYLASE"/>
    <property type="match status" value="1"/>
</dbReference>
<dbReference type="PANTHER" id="PTHR37423">
    <property type="entry name" value="SOLUBLE LYTIC MUREIN TRANSGLYCOSYLASE-RELATED"/>
    <property type="match status" value="1"/>
</dbReference>
<accession>A0A7H9BMI5</accession>
<evidence type="ECO:0000256" key="1">
    <source>
        <dbReference type="ARBA" id="ARBA00007734"/>
    </source>
</evidence>
<feature type="signal peptide" evidence="3">
    <location>
        <begin position="1"/>
        <end position="20"/>
    </location>
</feature>
<evidence type="ECO:0000313" key="6">
    <source>
        <dbReference type="EMBL" id="QLG89606.1"/>
    </source>
</evidence>
<dbReference type="InterPro" id="IPR008258">
    <property type="entry name" value="Transglycosylase_SLT_dom_1"/>
</dbReference>
<dbReference type="InterPro" id="IPR012289">
    <property type="entry name" value="Lytic_TGlycosylase_superhlx_L"/>
</dbReference>
<keyword evidence="2 3" id="KW-0732">Signal</keyword>
<dbReference type="SUPFAM" id="SSF53955">
    <property type="entry name" value="Lysozyme-like"/>
    <property type="match status" value="1"/>
</dbReference>
<feature type="chain" id="PRO_5028814102" evidence="3">
    <location>
        <begin position="21"/>
        <end position="652"/>
    </location>
</feature>
<proteinExistence type="inferred from homology"/>
<dbReference type="CDD" id="cd13401">
    <property type="entry name" value="Slt70-like"/>
    <property type="match status" value="1"/>
</dbReference>
<evidence type="ECO:0000259" key="5">
    <source>
        <dbReference type="Pfam" id="PF14718"/>
    </source>
</evidence>
<feature type="domain" description="Lytic transglycosylase superhelical linker" evidence="5">
    <location>
        <begin position="407"/>
        <end position="462"/>
    </location>
</feature>
<dbReference type="GO" id="GO:0004553">
    <property type="term" value="F:hydrolase activity, hydrolyzing O-glycosyl compounds"/>
    <property type="evidence" value="ECO:0007669"/>
    <property type="project" value="InterPro"/>
</dbReference>
<dbReference type="Gene3D" id="1.25.20.10">
    <property type="entry name" value="Bacterial muramidases"/>
    <property type="match status" value="1"/>
</dbReference>
<dbReference type="InterPro" id="IPR037061">
    <property type="entry name" value="Lytic_TGlycoase_superhlx_L_sf"/>
</dbReference>
<dbReference type="Pfam" id="PF01464">
    <property type="entry name" value="SLT"/>
    <property type="match status" value="1"/>
</dbReference>
<organism evidence="6 7">
    <name type="scientific">Chitinibacter bivalviorum</name>
    <dbReference type="NCBI Taxonomy" id="2739434"/>
    <lineage>
        <taxon>Bacteria</taxon>
        <taxon>Pseudomonadati</taxon>
        <taxon>Pseudomonadota</taxon>
        <taxon>Betaproteobacteria</taxon>
        <taxon>Neisseriales</taxon>
        <taxon>Chitinibacteraceae</taxon>
        <taxon>Chitinibacter</taxon>
    </lineage>
</organism>
<dbReference type="InterPro" id="IPR023346">
    <property type="entry name" value="Lysozyme-like_dom_sf"/>
</dbReference>
<evidence type="ECO:0000256" key="2">
    <source>
        <dbReference type="ARBA" id="ARBA00022729"/>
    </source>
</evidence>
<dbReference type="GO" id="GO:0016020">
    <property type="term" value="C:membrane"/>
    <property type="evidence" value="ECO:0007669"/>
    <property type="project" value="InterPro"/>
</dbReference>
<sequence>MLKKISLVVLSTLLAASASARINLDSVREASRSRDLVTLAKISEQSVGDPLEMYPRYYYLTTQINQTDENDANNFINRYSPSPLAEKFLAEWLKELARRQNWSQYEALYSKVDSPNTELICLKQQAALNRGDSAGIANHKNLWYSAKALPSACNPLFDALFERGILKDDDIWWRIRQALANNQTDLARQLASRVGSSEYLVPKPPVVVKKGKKTTTIQTANLNTVNAAPERWINDIDTSTRAGRELWLFAVEKIGRSNPNQAARLISEQNHLNAADQQFAWQQLGLSAARRLVPEASSWIAKGNTNDLNEEERAWGIRAALRIGDWKTVEQRINALPAAEQQDNAWRYWKGRALLAQNNGAAANALWLSLSEDIDFYGLLAREELGAILSAPTPAYKASNDDVKAMQTLPGIQRALELSSQGWRVEANREWNWAMKGLSDQQLLAAAELASRYQIYDRSIYSAMRPKTLHDFSLRFPMPFRDHVEPAAKANGLDPAWVFGLIRQESRFVPDIRSSAGATGLMQLMPATAKWVAKKMSMSDFTMNDMSDPAINPQLGSYYLAYWNERFGGNPVLATAGYNAGPGNAAKWRGERDLEAAVYIETIPFNETRDYVKAVLTNATHYAHNFSNSPTQLMKRLPAVTGRSTNVEVSEQ</sequence>
<dbReference type="GO" id="GO:0000270">
    <property type="term" value="P:peptidoglycan metabolic process"/>
    <property type="evidence" value="ECO:0007669"/>
    <property type="project" value="InterPro"/>
</dbReference>
<feature type="domain" description="Transglycosylase SLT" evidence="4">
    <location>
        <begin position="486"/>
        <end position="592"/>
    </location>
</feature>
<evidence type="ECO:0000256" key="3">
    <source>
        <dbReference type="SAM" id="SignalP"/>
    </source>
</evidence>
<dbReference type="RefSeq" id="WP_179356478.1">
    <property type="nucleotide sequence ID" value="NZ_CP058627.1"/>
</dbReference>
<protein>
    <submittedName>
        <fullName evidence="6">Lytic transglycosylase domain-containing protein</fullName>
    </submittedName>
</protein>
<dbReference type="EMBL" id="CP058627">
    <property type="protein sequence ID" value="QLG89606.1"/>
    <property type="molecule type" value="Genomic_DNA"/>
</dbReference>
<comment type="similarity">
    <text evidence="1">Belongs to the transglycosylase Slt family.</text>
</comment>
<reference evidence="6 7" key="1">
    <citation type="submission" date="2020-07" db="EMBL/GenBank/DDBJ databases">
        <title>Complete genome sequence of Chitinibacter sp. 2T18.</title>
        <authorList>
            <person name="Bae J.-W."/>
            <person name="Choi J.-W."/>
        </authorList>
    </citation>
    <scope>NUCLEOTIDE SEQUENCE [LARGE SCALE GENOMIC DNA]</scope>
    <source>
        <strain evidence="6 7">2T18</strain>
    </source>
</reference>
<dbReference type="Gene3D" id="1.10.530.10">
    <property type="match status" value="1"/>
</dbReference>
<dbReference type="InterPro" id="IPR008939">
    <property type="entry name" value="Lytic_TGlycosylase_superhlx_U"/>
</dbReference>
<dbReference type="InterPro" id="IPR000189">
    <property type="entry name" value="Transglyc_AS"/>
</dbReference>
<dbReference type="AlphaFoldDB" id="A0A7H9BMI5"/>